<dbReference type="GO" id="GO:0005524">
    <property type="term" value="F:ATP binding"/>
    <property type="evidence" value="ECO:0007669"/>
    <property type="project" value="UniProtKB-KW"/>
</dbReference>
<dbReference type="PANTHER" id="PTHR47957:SF3">
    <property type="entry name" value="ATP-DEPENDENT HELICASE HRQ1"/>
    <property type="match status" value="1"/>
</dbReference>
<dbReference type="InterPro" id="IPR011545">
    <property type="entry name" value="DEAD/DEAH_box_helicase_dom"/>
</dbReference>
<keyword evidence="2" id="KW-0067">ATP-binding</keyword>
<dbReference type="GO" id="GO:0036297">
    <property type="term" value="P:interstrand cross-link repair"/>
    <property type="evidence" value="ECO:0007669"/>
    <property type="project" value="TreeGrafter"/>
</dbReference>
<evidence type="ECO:0000259" key="3">
    <source>
        <dbReference type="PROSITE" id="PS51192"/>
    </source>
</evidence>
<dbReference type="PROSITE" id="PS51194">
    <property type="entry name" value="HELICASE_CTER"/>
    <property type="match status" value="1"/>
</dbReference>
<dbReference type="GO" id="GO:0006289">
    <property type="term" value="P:nucleotide-excision repair"/>
    <property type="evidence" value="ECO:0007669"/>
    <property type="project" value="TreeGrafter"/>
</dbReference>
<dbReference type="GO" id="GO:0003676">
    <property type="term" value="F:nucleic acid binding"/>
    <property type="evidence" value="ECO:0007669"/>
    <property type="project" value="InterPro"/>
</dbReference>
<dbReference type="InterPro" id="IPR014001">
    <property type="entry name" value="Helicase_ATP-bd"/>
</dbReference>
<dbReference type="SUPFAM" id="SSF52540">
    <property type="entry name" value="P-loop containing nucleoside triphosphate hydrolases"/>
    <property type="match status" value="2"/>
</dbReference>
<dbReference type="OrthoDB" id="9815222at2"/>
<accession>A0A4Y8AUT3</accession>
<comment type="caution">
    <text evidence="5">The sequence shown here is derived from an EMBL/GenBank/DDBJ whole genome shotgun (WGS) entry which is preliminary data.</text>
</comment>
<dbReference type="Pfam" id="PF09369">
    <property type="entry name" value="MZB"/>
    <property type="match status" value="1"/>
</dbReference>
<keyword evidence="5" id="KW-0378">Hydrolase</keyword>
<dbReference type="InterPro" id="IPR018973">
    <property type="entry name" value="MZB"/>
</dbReference>
<evidence type="ECO:0000256" key="2">
    <source>
        <dbReference type="ARBA" id="ARBA00022840"/>
    </source>
</evidence>
<dbReference type="Pfam" id="PF00270">
    <property type="entry name" value="DEAD"/>
    <property type="match status" value="1"/>
</dbReference>
<dbReference type="RefSeq" id="WP_134247500.1">
    <property type="nucleotide sequence ID" value="NZ_SNQI01000002.1"/>
</dbReference>
<name>A0A4Y8AUT3_9FLAO</name>
<keyword evidence="1" id="KW-0547">Nucleotide-binding</keyword>
<feature type="domain" description="Helicase C-terminal" evidence="4">
    <location>
        <begin position="941"/>
        <end position="1103"/>
    </location>
</feature>
<dbReference type="EMBL" id="SNQI01000002">
    <property type="protein sequence ID" value="TEW75130.1"/>
    <property type="molecule type" value="Genomic_DNA"/>
</dbReference>
<dbReference type="SMART" id="SM00487">
    <property type="entry name" value="DEXDc"/>
    <property type="match status" value="1"/>
</dbReference>
<evidence type="ECO:0000256" key="1">
    <source>
        <dbReference type="ARBA" id="ARBA00022741"/>
    </source>
</evidence>
<gene>
    <name evidence="5" type="ORF">E2488_06300</name>
</gene>
<evidence type="ECO:0000313" key="6">
    <source>
        <dbReference type="Proteomes" id="UP000298517"/>
    </source>
</evidence>
<protein>
    <submittedName>
        <fullName evidence="5">DEAD/DEAH box helicase</fullName>
    </submittedName>
</protein>
<dbReference type="PANTHER" id="PTHR47957">
    <property type="entry name" value="ATP-DEPENDENT HELICASE HRQ1"/>
    <property type="match status" value="1"/>
</dbReference>
<feature type="domain" description="Helicase ATP-binding" evidence="3">
    <location>
        <begin position="88"/>
        <end position="294"/>
    </location>
</feature>
<dbReference type="Gene3D" id="3.40.50.300">
    <property type="entry name" value="P-loop containing nucleotide triphosphate hydrolases"/>
    <property type="match status" value="2"/>
</dbReference>
<keyword evidence="5" id="KW-0347">Helicase</keyword>
<dbReference type="SMART" id="SM00490">
    <property type="entry name" value="HELICc"/>
    <property type="match status" value="1"/>
</dbReference>
<evidence type="ECO:0000259" key="4">
    <source>
        <dbReference type="PROSITE" id="PS51194"/>
    </source>
</evidence>
<dbReference type="InterPro" id="IPR001650">
    <property type="entry name" value="Helicase_C-like"/>
</dbReference>
<dbReference type="PROSITE" id="PS51192">
    <property type="entry name" value="HELICASE_ATP_BIND_1"/>
    <property type="match status" value="1"/>
</dbReference>
<proteinExistence type="predicted"/>
<keyword evidence="6" id="KW-1185">Reference proteome</keyword>
<dbReference type="Pfam" id="PF00271">
    <property type="entry name" value="Helicase_C"/>
    <property type="match status" value="1"/>
</dbReference>
<reference evidence="5 6" key="1">
    <citation type="journal article" date="2011" name="J. Microbiol.">
        <title>Gramella jeungdoensis sp. nov., isolated from a solar saltern in Korea.</title>
        <authorList>
            <person name="Joung Y."/>
            <person name="Kim H."/>
            <person name="Jang T."/>
            <person name="Ahn T.S."/>
            <person name="Joh K."/>
        </authorList>
    </citation>
    <scope>NUCLEOTIDE SEQUENCE [LARGE SCALE GENOMIC DNA]</scope>
    <source>
        <strain evidence="5 6">KCTC 23123</strain>
    </source>
</reference>
<dbReference type="Proteomes" id="UP000298517">
    <property type="component" value="Unassembled WGS sequence"/>
</dbReference>
<dbReference type="InterPro" id="IPR027417">
    <property type="entry name" value="P-loop_NTPase"/>
</dbReference>
<dbReference type="GO" id="GO:0043138">
    <property type="term" value="F:3'-5' DNA helicase activity"/>
    <property type="evidence" value="ECO:0007669"/>
    <property type="project" value="TreeGrafter"/>
</dbReference>
<evidence type="ECO:0000313" key="5">
    <source>
        <dbReference type="EMBL" id="TEW75130.1"/>
    </source>
</evidence>
<organism evidence="5 6">
    <name type="scientific">Gramella jeungdoensis</name>
    <dbReference type="NCBI Taxonomy" id="708091"/>
    <lineage>
        <taxon>Bacteria</taxon>
        <taxon>Pseudomonadati</taxon>
        <taxon>Bacteroidota</taxon>
        <taxon>Flavobacteriia</taxon>
        <taxon>Flavobacteriales</taxon>
        <taxon>Flavobacteriaceae</taxon>
        <taxon>Christiangramia</taxon>
    </lineage>
</organism>
<sequence length="1993" mass="229422">MLPLQQAYEVKQSIIEYLKATFTFKEKKVSDAFYNFIEDPKEGIFKGPYVSLKLPFETAQETEELPLDISPNFPPYKHQHEAFKRLHTNNGHLPQATLLTTGTGSGKTESFLFPILDYCFKHKNERGVKVIILYPMNALATDQAKRLAEAIYEDDRLRGAITAGLFIGEGKDKSKFPKNMGETHIIENRDEIIANPPDILLTNFKMLDYGLMRHNFHKLWSHNFDNPELLRFLVLDELHTYDGAQGTDVANLIRRLKLKLNIPKDYLCPIGTSATIGKGEDSVQLLTKYATDVFGETFTPESVIIEHRLSPNQFFTVPENELDAFIPRIVGLQQSRLGINENYYEYIVRQKKLWQLPETMDPYNLSKELKKLKVVKDISSACSDNIVSVAELIKKIDSINPIFEKLPSYVEDGDFAPKEEIITSILALIAEAKSYKKGRFPFLFLQIQIWVRELSGLLREFNEEPTFTWRDKIAGKDENAALPPYFCRECGASGWLAIKHDNRNQFEPDPLEVYDHYFTNHKNIYLVNTNSEAHKEIEEYAPTTTLSPYVHQVDLKHHDHIADRRMHMLAYRRVKDKKSIHTCPECNSTNELSIIGTRIATLNSISVSQVLASDLDERGEKYRKVLAFTNGVQDAAHHAGFVQARNYRFTFRASLQKVINSIGAPTDLNTLKNKFIEYWKSNADPSGANHLESYYYRFFPSDYIGKAEVEDYRNSTTNEFSKAFEKEFDERIGWEIISEFGYNAAIGRTLEKTGSSAVSFNQEQLEEIFDALENWMQNNMLESIDKATFVKFLNAILHRMRIRGAVDHEYLSKFRTKELKLWDLNWTKDSRHFLNRKYHPKSRIPKLVGNKSHTRGVLDTTFAKTTNWYHRYFLKSFSMVPNNNAIINEFYELLFDQLSSQEILSQQETNDGGNYAILAENIIVSNKVSNYNCNTCSSIIHVTEDDKMIEGASCLDYKCSGKYQKAEVKELNYYNLVYNRANAPRIYASEHTGILERKVREATEYDFKERPKFNSLNTLVATSTLEMGIDVGSLNTAINTSIPPLPSNFLQRIGRAGRSSGTALIENFAQNKAHDLFYYAEPLEMMEGDINTPGCFLNAKDILVRHFTAYCFDSWTKQDPEVNQIPGLIKTLKLLTTKTTDKGFFINQLLDFVFENQKELFSAFEKVYEGQIDESLIEDIKTSLQHGAFQQKLINVFDNLRNEFFFLKQKEKEIEDYIKEKKLGKEDKEGKELDQEKRALWQLKKALELRQVIEHLTNVGILPNYAFPETGVTLNAHVFGFKPEGAEQEPMSKSYEIVRSATGALKEFAPDNFFYSQGNKLEISGLNTFDWSGQKSSLSTMRFCSNCDHLEDELLIKEKGSCPKCDHESWNSATNKHKFARLQGVKSVNSRSKSALNDSKDEREQKNYKISTHFKFNPKSIEGTWGMTKIPFGIEYVKDVEITKVNLGAGVPNSSHLSINQIDEVARHGFVTCKSCGKSTSKPREVIQFEQKKFHYGYCKHKEEDYNNVPNDIFEEVFLYRNVKTEAIKILLPVQEFLNEATQQMFKSGLELGLKKYYKGNPDHIAFEFYSEYNTSNDRFDRYLIAYDTIPGGTGYLQKIFDPKEFTEVLKEAYDAIKSCSCKNQGKDGCYRCILSYGNQYIREDLSRESAEELFGRIVRSAKEWEEVNQGISSLTKTGMIEESELELKFIYALKKYANKNSNVILRFDEFKENGINTYRITLPIKDGQITYLIRPQFNLGEKDGLVVNTRTDFYFKCIELQKNGEIIDDVDALQSYKDVAIYLDGYTYHASEKHMRFYNDIEIRNNIAETPNIASWSLSWNDVRLFEAEKEEDRIDGLFPNLNRYSKAINLLNTLPITTTLKKGLLESKNSIERLLWYLTNSSNKNTNSEVGLFGAAFQEQFAQNSFSEENANKMLQKGQDVLAIEKTKPSGETYMLSDLTCANELYKAKILVRVKDLKMISSLEVSTLDTIEKSVWEEFLQLYSLMKLIKK</sequence>